<keyword evidence="2" id="KW-0238">DNA-binding</keyword>
<sequence length="242" mass="28610">MELNINYKSKKPIYLQIVHSIKKEIKEGKIKEGEKLVSENTLCKDYYISRNTVRQALDILEKEGLIKKIKGKGSFVLSPKIYQNRTKLSRFYDDIKMSGLVPYSKILHSGKEIPDKNVKDKMKLNDDDFIYIINWVRYGNDEPLIYETIHLNYSLVSGIEKIDLNDDIKLYKILEEEFGIKPQNGQEQIYPCKLNAKEAKFLKMRQEDLGMRIERVLYKDKKIFEYTKSVIRGDRFIYTIDF</sequence>
<evidence type="ECO:0000256" key="2">
    <source>
        <dbReference type="ARBA" id="ARBA00023125"/>
    </source>
</evidence>
<dbReference type="RefSeq" id="WP_026737833.1">
    <property type="nucleotide sequence ID" value="NZ_AP019822.1"/>
</dbReference>
<dbReference type="InterPro" id="IPR011663">
    <property type="entry name" value="UTRA"/>
</dbReference>
<dbReference type="GO" id="GO:0003700">
    <property type="term" value="F:DNA-binding transcription factor activity"/>
    <property type="evidence" value="ECO:0007669"/>
    <property type="project" value="InterPro"/>
</dbReference>
<dbReference type="STRING" id="714315.GCA_000516535_01526"/>
<dbReference type="Pfam" id="PF07702">
    <property type="entry name" value="UTRA"/>
    <property type="match status" value="1"/>
</dbReference>
<dbReference type="Proteomes" id="UP000321606">
    <property type="component" value="Chromosome"/>
</dbReference>
<dbReference type="Gene3D" id="1.10.10.10">
    <property type="entry name" value="Winged helix-like DNA-binding domain superfamily/Winged helix DNA-binding domain"/>
    <property type="match status" value="1"/>
</dbReference>
<dbReference type="Pfam" id="PF00392">
    <property type="entry name" value="GntR"/>
    <property type="match status" value="1"/>
</dbReference>
<gene>
    <name evidence="4" type="ORF">JCM16774_1517</name>
</gene>
<dbReference type="KEGG" id="lgo:JCM16774_1517"/>
<organism evidence="4 5">
    <name type="scientific">Pseudoleptotrichia goodfellowii</name>
    <dbReference type="NCBI Taxonomy" id="157692"/>
    <lineage>
        <taxon>Bacteria</taxon>
        <taxon>Fusobacteriati</taxon>
        <taxon>Fusobacteriota</taxon>
        <taxon>Fusobacteriia</taxon>
        <taxon>Fusobacteriales</taxon>
        <taxon>Leptotrichiaceae</taxon>
        <taxon>Pseudoleptotrichia</taxon>
    </lineage>
</organism>
<dbReference type="InterPro" id="IPR036390">
    <property type="entry name" value="WH_DNA-bd_sf"/>
</dbReference>
<reference evidence="4 5" key="1">
    <citation type="submission" date="2019-07" db="EMBL/GenBank/DDBJ databases">
        <title>Complete Genome Sequence of Leptotrichia goodfellowii Strain JCM 16774.</title>
        <authorList>
            <person name="Watanabe S."/>
            <person name="Cui L."/>
        </authorList>
    </citation>
    <scope>NUCLEOTIDE SEQUENCE [LARGE SCALE GENOMIC DNA]</scope>
    <source>
        <strain evidence="4 5">JCM16774</strain>
    </source>
</reference>
<dbReference type="InterPro" id="IPR000524">
    <property type="entry name" value="Tscrpt_reg_HTH_GntR"/>
</dbReference>
<dbReference type="SMART" id="SM00345">
    <property type="entry name" value="HTH_GNTR"/>
    <property type="match status" value="1"/>
</dbReference>
<dbReference type="AlphaFoldDB" id="A0A510JEV5"/>
<dbReference type="PRINTS" id="PR00035">
    <property type="entry name" value="HTHGNTR"/>
</dbReference>
<dbReference type="PANTHER" id="PTHR44846:SF1">
    <property type="entry name" value="MANNOSYL-D-GLYCERATE TRANSPORT_METABOLISM SYSTEM REPRESSOR MNGR-RELATED"/>
    <property type="match status" value="1"/>
</dbReference>
<dbReference type="SUPFAM" id="SSF64288">
    <property type="entry name" value="Chorismate lyase-like"/>
    <property type="match status" value="1"/>
</dbReference>
<dbReference type="GO" id="GO:0045892">
    <property type="term" value="P:negative regulation of DNA-templated transcription"/>
    <property type="evidence" value="ECO:0007669"/>
    <property type="project" value="TreeGrafter"/>
</dbReference>
<protein>
    <submittedName>
        <fullName evidence="4">UbiC transcription regulator-associated domain protein</fullName>
    </submittedName>
</protein>
<evidence type="ECO:0000256" key="1">
    <source>
        <dbReference type="ARBA" id="ARBA00023015"/>
    </source>
</evidence>
<evidence type="ECO:0000313" key="5">
    <source>
        <dbReference type="Proteomes" id="UP000321606"/>
    </source>
</evidence>
<dbReference type="PROSITE" id="PS50949">
    <property type="entry name" value="HTH_GNTR"/>
    <property type="match status" value="1"/>
</dbReference>
<dbReference type="InterPro" id="IPR036388">
    <property type="entry name" value="WH-like_DNA-bd_sf"/>
</dbReference>
<proteinExistence type="predicted"/>
<dbReference type="PANTHER" id="PTHR44846">
    <property type="entry name" value="MANNOSYL-D-GLYCERATE TRANSPORT/METABOLISM SYSTEM REPRESSOR MNGR-RELATED"/>
    <property type="match status" value="1"/>
</dbReference>
<name>A0A510JEV5_9FUSO</name>
<dbReference type="GO" id="GO:0003677">
    <property type="term" value="F:DNA binding"/>
    <property type="evidence" value="ECO:0007669"/>
    <property type="project" value="UniProtKB-KW"/>
</dbReference>
<keyword evidence="1" id="KW-0805">Transcription regulation</keyword>
<keyword evidence="3" id="KW-0804">Transcription</keyword>
<evidence type="ECO:0000313" key="4">
    <source>
        <dbReference type="EMBL" id="BBM36573.1"/>
    </source>
</evidence>
<dbReference type="InterPro" id="IPR028978">
    <property type="entry name" value="Chorismate_lyase_/UTRA_dom_sf"/>
</dbReference>
<evidence type="ECO:0000256" key="3">
    <source>
        <dbReference type="ARBA" id="ARBA00023163"/>
    </source>
</evidence>
<dbReference type="CDD" id="cd07377">
    <property type="entry name" value="WHTH_GntR"/>
    <property type="match status" value="1"/>
</dbReference>
<dbReference type="InterPro" id="IPR050679">
    <property type="entry name" value="Bact_HTH_transcr_reg"/>
</dbReference>
<dbReference type="SUPFAM" id="SSF46785">
    <property type="entry name" value="Winged helix' DNA-binding domain"/>
    <property type="match status" value="1"/>
</dbReference>
<dbReference type="SMART" id="SM00866">
    <property type="entry name" value="UTRA"/>
    <property type="match status" value="1"/>
</dbReference>
<dbReference type="Gene3D" id="3.40.1410.10">
    <property type="entry name" value="Chorismate lyase-like"/>
    <property type="match status" value="1"/>
</dbReference>
<accession>A0A510JEV5</accession>
<dbReference type="OrthoDB" id="149756at2"/>
<dbReference type="EMBL" id="AP019822">
    <property type="protein sequence ID" value="BBM36573.1"/>
    <property type="molecule type" value="Genomic_DNA"/>
</dbReference>